<comment type="caution">
    <text evidence="2">The sequence shown here is derived from an EMBL/GenBank/DDBJ whole genome shotgun (WGS) entry which is preliminary data.</text>
</comment>
<evidence type="ECO:0000256" key="1">
    <source>
        <dbReference type="SAM" id="Phobius"/>
    </source>
</evidence>
<feature type="transmembrane region" description="Helical" evidence="1">
    <location>
        <begin position="27"/>
        <end position="47"/>
    </location>
</feature>
<accession>A0AAD6VT58</accession>
<protein>
    <submittedName>
        <fullName evidence="2">Uncharacterized protein</fullName>
    </submittedName>
</protein>
<feature type="transmembrane region" description="Helical" evidence="1">
    <location>
        <begin position="248"/>
        <end position="270"/>
    </location>
</feature>
<feature type="transmembrane region" description="Helical" evidence="1">
    <location>
        <begin position="95"/>
        <end position="116"/>
    </location>
</feature>
<keyword evidence="3" id="KW-1185">Reference proteome</keyword>
<dbReference type="Proteomes" id="UP001219525">
    <property type="component" value="Unassembled WGS sequence"/>
</dbReference>
<evidence type="ECO:0000313" key="3">
    <source>
        <dbReference type="Proteomes" id="UP001219525"/>
    </source>
</evidence>
<proteinExistence type="predicted"/>
<feature type="transmembrane region" description="Helical" evidence="1">
    <location>
        <begin position="169"/>
        <end position="193"/>
    </location>
</feature>
<dbReference type="AlphaFoldDB" id="A0AAD6VT58"/>
<organism evidence="2 3">
    <name type="scientific">Mycena pura</name>
    <dbReference type="NCBI Taxonomy" id="153505"/>
    <lineage>
        <taxon>Eukaryota</taxon>
        <taxon>Fungi</taxon>
        <taxon>Dikarya</taxon>
        <taxon>Basidiomycota</taxon>
        <taxon>Agaricomycotina</taxon>
        <taxon>Agaricomycetes</taxon>
        <taxon>Agaricomycetidae</taxon>
        <taxon>Agaricales</taxon>
        <taxon>Marasmiineae</taxon>
        <taxon>Mycenaceae</taxon>
        <taxon>Mycena</taxon>
    </lineage>
</organism>
<name>A0AAD6VT58_9AGAR</name>
<sequence>MAPLNETLNPNTPLAFLPPDLGREVQVGGFVLVGTLGAYIWDILCNLDNDYKLLSKHRVGFASLVYFVSRLGSLMYILSATLFETFPLGKACAPVSTFIGVCYTIAVPGTCLLFFLRARAIYNKHTILVLFFFMAWLSVLGTATLVTFIATAANIGPTDFCIDVSVKSFASAATITPLVHDTIIFVAISLRLFRNSHVTRGNFRAFVTGEYLPQFSKAILKDGQLYYLVAVTSNTLVTVMFYNTRVALAYRTMFTVCNIMITNAMACHVFRNTKFGLDKMGSSEHSTSGAPSVPGHVHYTVQRVTRADADTETSIVHLPQSKGARPDVIAMHDMDKGHVL</sequence>
<feature type="transmembrane region" description="Helical" evidence="1">
    <location>
        <begin position="128"/>
        <end position="149"/>
    </location>
</feature>
<dbReference type="EMBL" id="JARJCW010000007">
    <property type="protein sequence ID" value="KAJ7222144.1"/>
    <property type="molecule type" value="Genomic_DNA"/>
</dbReference>
<reference evidence="2" key="1">
    <citation type="submission" date="2023-03" db="EMBL/GenBank/DDBJ databases">
        <title>Massive genome expansion in bonnet fungi (Mycena s.s.) driven by repeated elements and novel gene families across ecological guilds.</title>
        <authorList>
            <consortium name="Lawrence Berkeley National Laboratory"/>
            <person name="Harder C.B."/>
            <person name="Miyauchi S."/>
            <person name="Viragh M."/>
            <person name="Kuo A."/>
            <person name="Thoen E."/>
            <person name="Andreopoulos B."/>
            <person name="Lu D."/>
            <person name="Skrede I."/>
            <person name="Drula E."/>
            <person name="Henrissat B."/>
            <person name="Morin E."/>
            <person name="Kohler A."/>
            <person name="Barry K."/>
            <person name="LaButti K."/>
            <person name="Morin E."/>
            <person name="Salamov A."/>
            <person name="Lipzen A."/>
            <person name="Mereny Z."/>
            <person name="Hegedus B."/>
            <person name="Baldrian P."/>
            <person name="Stursova M."/>
            <person name="Weitz H."/>
            <person name="Taylor A."/>
            <person name="Grigoriev I.V."/>
            <person name="Nagy L.G."/>
            <person name="Martin F."/>
            <person name="Kauserud H."/>
        </authorList>
    </citation>
    <scope>NUCLEOTIDE SEQUENCE</scope>
    <source>
        <strain evidence="2">9144</strain>
    </source>
</reference>
<evidence type="ECO:0000313" key="2">
    <source>
        <dbReference type="EMBL" id="KAJ7222144.1"/>
    </source>
</evidence>
<keyword evidence="1" id="KW-0812">Transmembrane</keyword>
<feature type="transmembrane region" description="Helical" evidence="1">
    <location>
        <begin position="59"/>
        <end position="83"/>
    </location>
</feature>
<keyword evidence="1" id="KW-1133">Transmembrane helix</keyword>
<gene>
    <name evidence="2" type="ORF">GGX14DRAFT_352649</name>
</gene>
<keyword evidence="1" id="KW-0472">Membrane</keyword>
<feature type="transmembrane region" description="Helical" evidence="1">
    <location>
        <begin position="225"/>
        <end position="242"/>
    </location>
</feature>